<protein>
    <submittedName>
        <fullName evidence="1">Uncharacterized protein</fullName>
    </submittedName>
</protein>
<reference evidence="1" key="1">
    <citation type="submission" date="2014-11" db="EMBL/GenBank/DDBJ databases">
        <authorList>
            <person name="Amaro Gonzalez C."/>
        </authorList>
    </citation>
    <scope>NUCLEOTIDE SEQUENCE</scope>
</reference>
<evidence type="ECO:0000313" key="1">
    <source>
        <dbReference type="EMBL" id="JAH95626.1"/>
    </source>
</evidence>
<organism evidence="1">
    <name type="scientific">Anguilla anguilla</name>
    <name type="common">European freshwater eel</name>
    <name type="synonym">Muraena anguilla</name>
    <dbReference type="NCBI Taxonomy" id="7936"/>
    <lineage>
        <taxon>Eukaryota</taxon>
        <taxon>Metazoa</taxon>
        <taxon>Chordata</taxon>
        <taxon>Craniata</taxon>
        <taxon>Vertebrata</taxon>
        <taxon>Euteleostomi</taxon>
        <taxon>Actinopterygii</taxon>
        <taxon>Neopterygii</taxon>
        <taxon>Teleostei</taxon>
        <taxon>Anguilliformes</taxon>
        <taxon>Anguillidae</taxon>
        <taxon>Anguilla</taxon>
    </lineage>
</organism>
<dbReference type="AlphaFoldDB" id="A0A0E9WZI0"/>
<sequence>MAGLLLSDPLDFLPLKFTPDLHFCFCSFALTECLLHASSLPHLSLQTCLSHLQSASGVFARCSLQVYNLNI</sequence>
<reference evidence="1" key="2">
    <citation type="journal article" date="2015" name="Fish Shellfish Immunol.">
        <title>Early steps in the European eel (Anguilla anguilla)-Vibrio vulnificus interaction in the gills: Role of the RtxA13 toxin.</title>
        <authorList>
            <person name="Callol A."/>
            <person name="Pajuelo D."/>
            <person name="Ebbesson L."/>
            <person name="Teles M."/>
            <person name="MacKenzie S."/>
            <person name="Amaro C."/>
        </authorList>
    </citation>
    <scope>NUCLEOTIDE SEQUENCE</scope>
</reference>
<name>A0A0E9WZI0_ANGAN</name>
<accession>A0A0E9WZI0</accession>
<proteinExistence type="predicted"/>
<dbReference type="EMBL" id="GBXM01012951">
    <property type="protein sequence ID" value="JAH95626.1"/>
    <property type="molecule type" value="Transcribed_RNA"/>
</dbReference>